<evidence type="ECO:0000313" key="1">
    <source>
        <dbReference type="EMBL" id="CAB3392204.1"/>
    </source>
</evidence>
<reference evidence="1" key="1">
    <citation type="submission" date="2020-04" db="EMBL/GenBank/DDBJ databases">
        <authorList>
            <person name="Hogendoorn C."/>
        </authorList>
    </citation>
    <scope>NUCLEOTIDE SEQUENCE</scope>
    <source>
        <strain evidence="1">FAVT5</strain>
    </source>
</reference>
<name>A0ACA8Z978_9BACL</name>
<evidence type="ECO:0000313" key="2">
    <source>
        <dbReference type="Proteomes" id="UP000501793"/>
    </source>
</evidence>
<keyword evidence="2" id="KW-1185">Reference proteome</keyword>
<protein>
    <submittedName>
        <fullName evidence="1">Uncharacterized protein</fullName>
    </submittedName>
</protein>
<dbReference type="Proteomes" id="UP000501793">
    <property type="component" value="Chromosome"/>
</dbReference>
<gene>
    <name evidence="1" type="ORF">FAVT5_1755</name>
</gene>
<dbReference type="EMBL" id="LR792684">
    <property type="protein sequence ID" value="CAB3392204.1"/>
    <property type="molecule type" value="Genomic_DNA"/>
</dbReference>
<sequence length="138" mass="14491">MNQSSRDVPGKTGQGQAGREKDREGVRGLAKAARNTALTMRRKRSTAGWLILGGSAKRPSGLAKAIPVLLVGDAQASRDHPAVWKLSVSGAGRRTAGWYCFGRDSRCSAPGPRQSGLRGAASLSESVNCFAVKSVNVL</sequence>
<proteinExistence type="predicted"/>
<organism evidence="1 2">
    <name type="scientific">Kyrpidia spormannii</name>
    <dbReference type="NCBI Taxonomy" id="2055160"/>
    <lineage>
        <taxon>Bacteria</taxon>
        <taxon>Bacillati</taxon>
        <taxon>Bacillota</taxon>
        <taxon>Bacilli</taxon>
        <taxon>Bacillales</taxon>
        <taxon>Alicyclobacillaceae</taxon>
        <taxon>Kyrpidia</taxon>
    </lineage>
</organism>
<accession>A0ACA8Z978</accession>